<dbReference type="EMBL" id="JQDR03005139">
    <property type="protein sequence ID" value="KAA0201698.1"/>
    <property type="molecule type" value="Genomic_DNA"/>
</dbReference>
<proteinExistence type="inferred from homology"/>
<dbReference type="PROSITE" id="PS00941">
    <property type="entry name" value="CARBOXYLESTERASE_B_2"/>
    <property type="match status" value="1"/>
</dbReference>
<dbReference type="InterPro" id="IPR029058">
    <property type="entry name" value="AB_hydrolase_fold"/>
</dbReference>
<dbReference type="Pfam" id="PF00135">
    <property type="entry name" value="COesterase"/>
    <property type="match status" value="1"/>
</dbReference>
<dbReference type="InterPro" id="IPR051093">
    <property type="entry name" value="Neuroligin/BSAL"/>
</dbReference>
<comment type="similarity">
    <text evidence="1">Belongs to the type-B carboxylesterase/lipase family.</text>
</comment>
<dbReference type="InterPro" id="IPR002018">
    <property type="entry name" value="CarbesteraseB"/>
</dbReference>
<reference evidence="5" key="3">
    <citation type="submission" date="2019-06" db="EMBL/GenBank/DDBJ databases">
        <authorList>
            <person name="Poynton C."/>
            <person name="Hasenbein S."/>
            <person name="Benoit J.B."/>
            <person name="Sepulveda M.S."/>
            <person name="Poelchau M.F."/>
            <person name="Murali S.C."/>
            <person name="Chen S."/>
            <person name="Glastad K.M."/>
            <person name="Werren J.H."/>
            <person name="Vineis J.H."/>
            <person name="Bowen J.L."/>
            <person name="Friedrich M."/>
            <person name="Jones J."/>
            <person name="Robertson H.M."/>
            <person name="Feyereisen R."/>
            <person name="Mechler-Hickson A."/>
            <person name="Mathers N."/>
            <person name="Lee C.E."/>
            <person name="Colbourne J.K."/>
            <person name="Biales A."/>
            <person name="Johnston J.S."/>
            <person name="Wellborn G.A."/>
            <person name="Rosendale A.J."/>
            <person name="Cridge A.G."/>
            <person name="Munoz-Torres M.C."/>
            <person name="Bain P.A."/>
            <person name="Manny A.R."/>
            <person name="Major K.M."/>
            <person name="Lambert F.N."/>
            <person name="Vulpe C.D."/>
            <person name="Tuck P."/>
            <person name="Blalock B.J."/>
            <person name="Lin Y.-Y."/>
            <person name="Smith M.E."/>
            <person name="Ochoa-Acuna H."/>
            <person name="Chen M.-J.M."/>
            <person name="Childers C.P."/>
            <person name="Qu J."/>
            <person name="Dugan S."/>
            <person name="Lee S.L."/>
            <person name="Chao H."/>
            <person name="Dinh H."/>
            <person name="Han Y."/>
            <person name="Doddapaneni H."/>
            <person name="Worley K.C."/>
            <person name="Muzny D.M."/>
            <person name="Gibbs R.A."/>
            <person name="Richards S."/>
        </authorList>
    </citation>
    <scope>NUCLEOTIDE SEQUENCE</scope>
    <source>
        <strain evidence="5">HAZT.00-mixed</strain>
        <tissue evidence="5">Whole organism</tissue>
    </source>
</reference>
<gene>
    <name evidence="5" type="ORF">HAZT_HAZT002341</name>
</gene>
<name>A0A6A0H7G2_HYAAZ</name>
<keyword evidence="3" id="KW-0325">Glycoprotein</keyword>
<dbReference type="SUPFAM" id="SSF53474">
    <property type="entry name" value="alpha/beta-Hydrolases"/>
    <property type="match status" value="1"/>
</dbReference>
<protein>
    <recommendedName>
        <fullName evidence="4">Carboxylesterase type B domain-containing protein</fullName>
    </recommendedName>
</protein>
<dbReference type="Proteomes" id="UP000711488">
    <property type="component" value="Unassembled WGS sequence"/>
</dbReference>
<comment type="caution">
    <text evidence="5">The sequence shown here is derived from an EMBL/GenBank/DDBJ whole genome shotgun (WGS) entry which is preliminary data.</text>
</comment>
<reference evidence="5" key="2">
    <citation type="journal article" date="2018" name="Environ. Sci. Technol.">
        <title>The Toxicogenome of Hyalella azteca: A Model for Sediment Ecotoxicology and Evolutionary Toxicology.</title>
        <authorList>
            <person name="Poynton H.C."/>
            <person name="Hasenbein S."/>
            <person name="Benoit J.B."/>
            <person name="Sepulveda M.S."/>
            <person name="Poelchau M.F."/>
            <person name="Hughes D.S.T."/>
            <person name="Murali S.C."/>
            <person name="Chen S."/>
            <person name="Glastad K.M."/>
            <person name="Goodisman M.A.D."/>
            <person name="Werren J.H."/>
            <person name="Vineis J.H."/>
            <person name="Bowen J.L."/>
            <person name="Friedrich M."/>
            <person name="Jones J."/>
            <person name="Robertson H.M."/>
            <person name="Feyereisen R."/>
            <person name="Mechler-Hickson A."/>
            <person name="Mathers N."/>
            <person name="Lee C.E."/>
            <person name="Colbourne J.K."/>
            <person name="Biales A."/>
            <person name="Johnston J.S."/>
            <person name="Wellborn G.A."/>
            <person name="Rosendale A.J."/>
            <person name="Cridge A.G."/>
            <person name="Munoz-Torres M.C."/>
            <person name="Bain P.A."/>
            <person name="Manny A.R."/>
            <person name="Major K.M."/>
            <person name="Lambert F.N."/>
            <person name="Vulpe C.D."/>
            <person name="Tuck P."/>
            <person name="Blalock B.J."/>
            <person name="Lin Y.Y."/>
            <person name="Smith M.E."/>
            <person name="Ochoa-Acuna H."/>
            <person name="Chen M.M."/>
            <person name="Childers C.P."/>
            <person name="Qu J."/>
            <person name="Dugan S."/>
            <person name="Lee S.L."/>
            <person name="Chao H."/>
            <person name="Dinh H."/>
            <person name="Han Y."/>
            <person name="Doddapaneni H."/>
            <person name="Worley K.C."/>
            <person name="Muzny D.M."/>
            <person name="Gibbs R.A."/>
            <person name="Richards S."/>
        </authorList>
    </citation>
    <scope>NUCLEOTIDE SEQUENCE</scope>
    <source>
        <strain evidence="5">HAZT.00-mixed</strain>
        <tissue evidence="5">Whole organism</tissue>
    </source>
</reference>
<evidence type="ECO:0000313" key="5">
    <source>
        <dbReference type="EMBL" id="KAA0201698.1"/>
    </source>
</evidence>
<evidence type="ECO:0000256" key="3">
    <source>
        <dbReference type="ARBA" id="ARBA00023180"/>
    </source>
</evidence>
<feature type="domain" description="Carboxylesterase type B" evidence="4">
    <location>
        <begin position="2"/>
        <end position="183"/>
    </location>
</feature>
<keyword evidence="2" id="KW-0732">Signal</keyword>
<organism evidence="5">
    <name type="scientific">Hyalella azteca</name>
    <name type="common">Amphipod</name>
    <dbReference type="NCBI Taxonomy" id="294128"/>
    <lineage>
        <taxon>Eukaryota</taxon>
        <taxon>Metazoa</taxon>
        <taxon>Ecdysozoa</taxon>
        <taxon>Arthropoda</taxon>
        <taxon>Crustacea</taxon>
        <taxon>Multicrustacea</taxon>
        <taxon>Malacostraca</taxon>
        <taxon>Eumalacostraca</taxon>
        <taxon>Peracarida</taxon>
        <taxon>Amphipoda</taxon>
        <taxon>Senticaudata</taxon>
        <taxon>Talitrida</taxon>
        <taxon>Talitroidea</taxon>
        <taxon>Hyalellidae</taxon>
        <taxon>Hyalella</taxon>
    </lineage>
</organism>
<evidence type="ECO:0000259" key="4">
    <source>
        <dbReference type="Pfam" id="PF00135"/>
    </source>
</evidence>
<dbReference type="AlphaFoldDB" id="A0A6A0H7G2"/>
<sequence>MGIPYATPPVNANRLSPTRAPTKWRGVLTAVAHPPACPQRPPKKYQRLFQHQSEDCLYLNIYVPGEWPLPQHLRARNVAWAALLPTRDGAATSPVLVLLHGESFEWGSGSAYDGSLLATLGDLIVVTLNFRLGILGFLNPHAEPHRPAVTNNGLMDQLAALHWLHENIASFGGDPAHVRQTLCGVS</sequence>
<dbReference type="InterPro" id="IPR019819">
    <property type="entry name" value="Carboxylesterase_B_CS"/>
</dbReference>
<reference evidence="5" key="1">
    <citation type="submission" date="2014-08" db="EMBL/GenBank/DDBJ databases">
        <authorList>
            <person name="Murali S."/>
            <person name="Richards S."/>
            <person name="Bandaranaike D."/>
            <person name="Bellair M."/>
            <person name="Blankenburg K."/>
            <person name="Chao H."/>
            <person name="Dinh H."/>
            <person name="Doddapaneni H."/>
            <person name="Dugan-Rocha S."/>
            <person name="Elkadiri S."/>
            <person name="Gnanaolivu R."/>
            <person name="Hughes D."/>
            <person name="Lee S."/>
            <person name="Li M."/>
            <person name="Ming W."/>
            <person name="Munidasa M."/>
            <person name="Muniz J."/>
            <person name="Nguyen L."/>
            <person name="Osuji N."/>
            <person name="Pu L.-L."/>
            <person name="Puazo M."/>
            <person name="Skinner E."/>
            <person name="Qu C."/>
            <person name="Quiroz J."/>
            <person name="Raj R."/>
            <person name="Weissenberger G."/>
            <person name="Xin Y."/>
            <person name="Zou X."/>
            <person name="Han Y."/>
            <person name="Worley K."/>
            <person name="Muzny D."/>
            <person name="Gibbs R."/>
        </authorList>
    </citation>
    <scope>NUCLEOTIDE SEQUENCE</scope>
    <source>
        <strain evidence="5">HAZT.00-mixed</strain>
        <tissue evidence="5">Whole organism</tissue>
    </source>
</reference>
<evidence type="ECO:0000256" key="2">
    <source>
        <dbReference type="ARBA" id="ARBA00022729"/>
    </source>
</evidence>
<dbReference type="Gene3D" id="3.40.50.1820">
    <property type="entry name" value="alpha/beta hydrolase"/>
    <property type="match status" value="1"/>
</dbReference>
<accession>A0A6A0H7G2</accession>
<evidence type="ECO:0000256" key="1">
    <source>
        <dbReference type="ARBA" id="ARBA00005964"/>
    </source>
</evidence>
<dbReference type="PANTHER" id="PTHR43903">
    <property type="entry name" value="NEUROLIGIN"/>
    <property type="match status" value="1"/>
</dbReference>